<feature type="compositionally biased region" description="Polar residues" evidence="4">
    <location>
        <begin position="229"/>
        <end position="241"/>
    </location>
</feature>
<evidence type="ECO:0000256" key="1">
    <source>
        <dbReference type="ARBA" id="ARBA00004613"/>
    </source>
</evidence>
<evidence type="ECO:0000256" key="5">
    <source>
        <dbReference type="SAM" id="SignalP"/>
    </source>
</evidence>
<comment type="caution">
    <text evidence="8">The sequence shown here is derived from an EMBL/GenBank/DDBJ whole genome shotgun (WGS) entry which is preliminary data.</text>
</comment>
<dbReference type="SMART" id="SM00606">
    <property type="entry name" value="CBD_IV"/>
    <property type="match status" value="3"/>
</dbReference>
<dbReference type="Pfam" id="PF24517">
    <property type="entry name" value="CBM96"/>
    <property type="match status" value="1"/>
</dbReference>
<dbReference type="InterPro" id="IPR008979">
    <property type="entry name" value="Galactose-bd-like_sf"/>
</dbReference>
<protein>
    <submittedName>
        <fullName evidence="8">BNR-4 repeat-containing protein</fullName>
    </submittedName>
</protein>
<evidence type="ECO:0000313" key="8">
    <source>
        <dbReference type="EMBL" id="MBD5780034.1"/>
    </source>
</evidence>
<evidence type="ECO:0000259" key="6">
    <source>
        <dbReference type="PROSITE" id="PS50022"/>
    </source>
</evidence>
<feature type="region of interest" description="Disordered" evidence="4">
    <location>
        <begin position="1140"/>
        <end position="1182"/>
    </location>
</feature>
<dbReference type="NCBIfam" id="NF033679">
    <property type="entry name" value="DNRLRE_dom"/>
    <property type="match status" value="1"/>
</dbReference>
<feature type="domain" description="F5/8 type C" evidence="6">
    <location>
        <begin position="573"/>
        <end position="642"/>
    </location>
</feature>
<dbReference type="Gene3D" id="2.60.120.260">
    <property type="entry name" value="Galactose-binding domain-like"/>
    <property type="match status" value="7"/>
</dbReference>
<keyword evidence="2" id="KW-0964">Secreted</keyword>
<feature type="signal peptide" evidence="5">
    <location>
        <begin position="1"/>
        <end position="21"/>
    </location>
</feature>
<dbReference type="GO" id="GO:0030246">
    <property type="term" value="F:carbohydrate binding"/>
    <property type="evidence" value="ECO:0007669"/>
    <property type="project" value="InterPro"/>
</dbReference>
<feature type="domain" description="F5/8 type C" evidence="6">
    <location>
        <begin position="811"/>
        <end position="945"/>
    </location>
</feature>
<accession>A0A927F8Z3</accession>
<feature type="chain" id="PRO_5037461111" evidence="5">
    <location>
        <begin position="22"/>
        <end position="4009"/>
    </location>
</feature>
<feature type="compositionally biased region" description="Low complexity" evidence="4">
    <location>
        <begin position="3358"/>
        <end position="3371"/>
    </location>
</feature>
<dbReference type="InterPro" id="IPR013783">
    <property type="entry name" value="Ig-like_fold"/>
</dbReference>
<keyword evidence="9" id="KW-1185">Reference proteome</keyword>
<feature type="domain" description="F5/8 type C" evidence="6">
    <location>
        <begin position="2611"/>
        <end position="2682"/>
    </location>
</feature>
<feature type="compositionally biased region" description="Acidic residues" evidence="4">
    <location>
        <begin position="2759"/>
        <end position="2770"/>
    </location>
</feature>
<dbReference type="EMBL" id="JACYFG010000032">
    <property type="protein sequence ID" value="MBD5780034.1"/>
    <property type="molecule type" value="Genomic_DNA"/>
</dbReference>
<name>A0A927F8Z3_9BACT</name>
<feature type="compositionally biased region" description="Gly residues" evidence="4">
    <location>
        <begin position="1151"/>
        <end position="1168"/>
    </location>
</feature>
<evidence type="ECO:0000259" key="7">
    <source>
        <dbReference type="PROSITE" id="PS51175"/>
    </source>
</evidence>
<evidence type="ECO:0000313" key="9">
    <source>
        <dbReference type="Proteomes" id="UP000622317"/>
    </source>
</evidence>
<comment type="subcellular location">
    <subcellularLocation>
        <location evidence="1">Secreted</location>
    </subcellularLocation>
</comment>
<dbReference type="InterPro" id="IPR000421">
    <property type="entry name" value="FA58C"/>
</dbReference>
<feature type="region of interest" description="Disordered" evidence="4">
    <location>
        <begin position="91"/>
        <end position="115"/>
    </location>
</feature>
<feature type="domain" description="CBM6" evidence="7">
    <location>
        <begin position="2346"/>
        <end position="2464"/>
    </location>
</feature>
<dbReference type="PROSITE" id="PS51175">
    <property type="entry name" value="CBM6"/>
    <property type="match status" value="1"/>
</dbReference>
<dbReference type="Proteomes" id="UP000622317">
    <property type="component" value="Unassembled WGS sequence"/>
</dbReference>
<gene>
    <name evidence="8" type="ORF">IEN85_11085</name>
</gene>
<dbReference type="CDD" id="cd04084">
    <property type="entry name" value="CBM6_xylanase-like"/>
    <property type="match status" value="2"/>
</dbReference>
<dbReference type="GO" id="GO:0005576">
    <property type="term" value="C:extracellular region"/>
    <property type="evidence" value="ECO:0007669"/>
    <property type="project" value="UniProtKB-SubCell"/>
</dbReference>
<dbReference type="Gene3D" id="2.60.40.10">
    <property type="entry name" value="Immunoglobulins"/>
    <property type="match status" value="2"/>
</dbReference>
<dbReference type="SUPFAM" id="SSF49785">
    <property type="entry name" value="Galactose-binding domain-like"/>
    <property type="match status" value="6"/>
</dbReference>
<dbReference type="InterPro" id="IPR006584">
    <property type="entry name" value="Cellulose-bd_IV"/>
</dbReference>
<reference evidence="8" key="1">
    <citation type="submission" date="2020-09" db="EMBL/GenBank/DDBJ databases">
        <title>Pelagicoccus enzymogenes sp. nov. with an EPS production, isolated from marine sediment.</title>
        <authorList>
            <person name="Feng X."/>
        </authorList>
    </citation>
    <scope>NUCLEOTIDE SEQUENCE</scope>
    <source>
        <strain evidence="8">NFK12</strain>
    </source>
</reference>
<dbReference type="Pfam" id="PF00754">
    <property type="entry name" value="F5_F8_type_C"/>
    <property type="match status" value="4"/>
</dbReference>
<evidence type="ECO:0000256" key="2">
    <source>
        <dbReference type="ARBA" id="ARBA00022525"/>
    </source>
</evidence>
<feature type="region of interest" description="Disordered" evidence="4">
    <location>
        <begin position="3349"/>
        <end position="3371"/>
    </location>
</feature>
<sequence length="4009" mass="433134">MIKKALSVVAMATLSATTSLAVDAGSAHVDPIDASAQLFPNGVREFSYSSISAAHQQNAVLLAGPYVYIVYYDEDGSLVVARRSASDTTDTWLKSEFSPSHDSTDPDSHRTANIAASPSDGRLHIIWGLHADRLRYVVTKDPNAVDAIDANFGANLFEPEQAFLAPGEELTRVCYPRMFMGKDGKLQVVWRDDGGSGNADSFIATYNGDKTWTPRTRIVNGKIGDYTDPDSTNNGQPGNSNRNAYFNDIGHRNGKTHVSWTWRENAGTENGFVTNHDLHYAYSADGGNTWFNRLDSQVAGAMSLDSPDLKFKDVPYAKKVNNQSGQAIDSDGGVHMLFRHLNDADQTRMFHYYKAEGSTAIIENELSASSSIRPKIYADPTNDANNTLYIVTIAANQLRVYGANKGADNWGTWETIYDSGSAPYLNATAQISDSGDQLFILAQRRPSDLDTATSSALELITLPISPTTIESPEIRPEVAFVSPTDDLDVTTGYSLSVEANASDADGTITSVALYIDGVLVRELASAPYIWGQAGTAHEYELTGLDDGTYDVEVIATDNDGLTAATAFSLTVQGSPLPFGAVEYTILDASITASSEKTTDPTRLAQDANDNDDSTRWNSVGNGTGQWLELDFGAVRTLRSVRIKEAFDRIDEYLLDYWDGSAWQQAAAGRDPSDPQIIPLPNLQTNKLRFTAVSLKAGITSSISLWDFSVNALAYAPDIELVDPTGNTEIEEGEPFSVEANVGDLDGDLTGVSLFVDDVLVREIAIDPFLWGQAGTVNEDELGGLAAGTYVIKIVATDNRGLTSELSFDLLVKVPLPAGSEEYLVTDATISASSQKPGVEAAFANDGDDTTRWNSNTPGPGQWIQLDFAEEKTISSVRIVEAFDRIGDYLIEYWDGGSWQTAATGFDPSDDETVPLPSIATSKIRFTAVNLKGGSTSSISLFTFSATAVNAGPAPEPAFVGWDDWTDTDADLEVGLTGTVPNLHASWKQEFRAGSKDGTFGSLPTELAAADLTHGQDPSLHYTGYRSSGTGARSIDFMVTEANGVDIDLTGFHFDAIARAESANGPYPWTLEILEGGALTAGQVASGILANGRDANTLADVDVDLSSLADATLEASSSATFRLTFESSDSRHFELDNVAISSVPETADSGDSGNGDSGNGDSGSGGSGNDGSTPPDGGGSGEVTLVSETKISDEVMFFNGNKVALSHSANNPDGYDYVYGRTLTPHGDCIQTYKQFVFMSWYRGGENDRHVMLTRLNTETGVMKTIEFPHQHTGYKGKWWIGETHNTIAVGICPKDETVHLVYDMHRNGHGGANPDDYLRYSYTVAGAATVSDDDFTIDQFVNSEAGHYKHLRFPGITDDASTKLLTYPGFFTNDQGELLMKNRHGFSENGKQLLARYDGEGQWHGYYSFNNSQQAGKPSPIEGKDTVAYNWNPYGDYKFLNGKIRVAFQRRENNRTDKYKYQNGIYYAYSDDPAGVNQWKDANGNPLQTPIYDADLVLIAEPGDWVQTTQTDKAYMVGGFDFTVTDAGDEHFVSQIRDDEFGFTKKLHTYRAAGDTEFTTVEYNAGSELYAAGNDVFVIGLKDGRVNIVKTAGGTSDFQEVYQGTTGPTFDKGIVHVEDGKAYYYLKETGNNGDKCTTYLQVFDLGITGSGSGSGDDVPDPDEVEPTGLVALNESTTVTDDALFFWKADDPKPYHYGAAINPHGNCVKVVNGYVFYTWYRGGFSDRALMVSRKKIGEGDWVHVELPGQLSLVGGKGDTHLTTNIGVCPIDGTIHIMYDHHNEDLNYIVSAKNVAFAPDAEFTAANFLPQRDYLVPGKKVTGVTYPKLINNDQGELFFERRLGSAVGGNMMISYYDGNAWSDEKMIIQGTGADVTQGERNYAYGAPYLLNGDFHYVYSVRWAESPTRINEGVYIVNLGPRMDGAATTIDGKSYDLPIIDHAPFLIADPRSVPTTEGWSGGPQAAVSPKNDLYLRVNPKGTDDFTYLRTAGESEFSVFRAKGAIGEFYGNRMYKVNTNGGKLSVQSTLAGELDWRTDFAIDTGINVQKSQVQMEDGKIVAVFAEKEASDEVTIHCYVFDINKTDYADQSIAFDPLPNKIESADDFELTASSTSGLPVSFESSDPNIARIVDGNKVQIMGVGTCSIIASQAGDGEFDAAANVVRSLTITPDASKSNQSISFTLPVSEYVWDSGNIGLSANASSGLPVVFESTDTEVAEVVGNSVVVKRAGKTTINALQLGNGTYNAAPIVGHELTVPKRVQVITFDPIPTKESGDAEFTLQVSSNNPNAKLRYVAPNNQVAVVWSNIVRHLLGPGTATITVSDEGDDYFLPAQASQTLTVNPKTHVLPKTIEAEHFTSKSSATKVTRWSNSIFYLNAFSPGKYAEYTVDAPNAGTYTVEVRTAAPTTGSKLKISQGSTTLADINLTKSPSLTVFRTSTAEITLSKGVQTIKVASTAGSYNFDSLKISGTGTPPGDDTPSEGDPQEGVSVVSVDAEQSPNVAANLFDGNTGDDYRWSAQVYPKSVVLDYSEPRSIEGVKVFTYQGRAYHYTVELSNSPTDGFVEVASRTGAGTAPFEHSFAPTEAQYLRLTVTGATGYSNDWVSINEIQIIETPEDNGGDGGSGQTITDATITASSAKTPNADGDGPVELANDGDDLTRWNSVGNGTGQWLQLDFGTEKTITSVRIKEAFDRIDAYLIEYWDGTAWQTAASGNDPSDDEIIPLANILTSKIRFTAVSLKGGSSSSISVFTFSATEAVSNPDDGNPDDGNPDDDGPTTLPLVTLQSETHITDKALFFDGGQVGSSSASNSADDYDYKFGNTITPHGDCIKTYKHYVFMTWYRGGKEDRHVMLTRLNTQTGSMATIEFPHRHNGYQNNPNIGESHNTIAVAISPLNGTIHLLYDMHAYSATKPSNGSLAEDYFRYSYSVADAAEVPDADFNLSLFVKSPDGDYKHKTMTGVEDHDMWSGLTYPTFFLNDGGELFMYMRKGGNNNGAHFFSKYDGVSKWEELTGFGVMNAKNQGSPYNFGVYGEMKYADGKIRMAFQQRAAINDDKYIYQNGVYYAYSDDQSGKTGWKNHKGEPFTLPLVQSDKIKVFEPGDYVETTQKDKVHMVGSFDVNVTDRGDEHIIARVRDLENNVTKYLHAYRARGLGDFVVTTDFAGGEQLYVAGNNVYMITIKNNRPFIQMTVGGTNNWQTVYAPTEGRTFDKGVPYISDGILYYYLKEPGSGDERTTYLQIIDLDIDGRPIYAGAAQTATDDDGDGVETVTLEALVREDIVPTAVSWSIDGVEVAQGLTAFIDLGVGVHEVKLTLTTADDTFEDTVVITVEAGAVDPDPEPEPDTAPTTLLIGWEKWAGSGAPSPATTENGATGTTANIASGWTHNFRGASEDGTFGSLPAEIAAADPTFGTDASYNDTGYRVQTDTAKSIDLIVTETNGTGYELEAFHFDAIQRNGSPTASWTLEIVDGGALSPGVVATGSVANGFGGGWKGDVDIDLSSLDDRTLEASSTVSFRLTFESSNNKWIEFDNVGISGSESSSGSVGETIYAINYATDSEGKSAQRIKIADDKLSIQGASTWICFPNFDFGSGVSSFTISAANKGFQASSIELRKLAPDGPLIGSVEILPTGPGSDMLRAGGLSWSDYRTVMLVRRPAMLEPGVFEMFSTDDLDRASGIQDLYLVFPQGGFEIESFHFTEAPGGIEELDLVTIADGFIRGGNSANQVNATSERLAVKDAGNASFDRMSYLKFDLDQIPSTSIHTSDLYLRGRVAEGTGDRSVNVYSITNDAWTEEDLSWNSETSHAMDDTTVIAPDAVLEGTITFLRSDDNSIHTIEVTDAVIENLLDGKLSLIVVDENDGNQQTFIDSRESTGTPPTLHVIYDYVPSEVGTLINAAAYDDESHPEDNSRIAPIDDKLVNVQDGTWVKFGRFKFGSPANSVTLSAKAGTGVAGQVEFRLGSPSGELIASVSIDQTQGAPEAYQSFSANLVSTPSGTPDLYLVFVGSSQSQYSIESFKFE</sequence>
<dbReference type="InterPro" id="IPR005084">
    <property type="entry name" value="CBM6"/>
</dbReference>
<proteinExistence type="predicted"/>
<keyword evidence="3 5" id="KW-0732">Signal</keyword>
<dbReference type="PANTHER" id="PTHR24543">
    <property type="entry name" value="MULTICOPPER OXIDASE-RELATED"/>
    <property type="match status" value="1"/>
</dbReference>
<evidence type="ECO:0000256" key="3">
    <source>
        <dbReference type="ARBA" id="ARBA00022729"/>
    </source>
</evidence>
<dbReference type="Pfam" id="PF15892">
    <property type="entry name" value="BNR_4"/>
    <property type="match status" value="4"/>
</dbReference>
<dbReference type="RefSeq" id="WP_191617153.1">
    <property type="nucleotide sequence ID" value="NZ_JACYFG010000032.1"/>
</dbReference>
<dbReference type="Pfam" id="PF03422">
    <property type="entry name" value="CBM_6"/>
    <property type="match status" value="2"/>
</dbReference>
<organism evidence="8 9">
    <name type="scientific">Pelagicoccus enzymogenes</name>
    <dbReference type="NCBI Taxonomy" id="2773457"/>
    <lineage>
        <taxon>Bacteria</taxon>
        <taxon>Pseudomonadati</taxon>
        <taxon>Verrucomicrobiota</taxon>
        <taxon>Opitutia</taxon>
        <taxon>Puniceicoccales</taxon>
        <taxon>Pelagicoccaceae</taxon>
        <taxon>Pelagicoccus</taxon>
    </lineage>
</organism>
<dbReference type="InterPro" id="IPR055372">
    <property type="entry name" value="CBM96"/>
</dbReference>
<dbReference type="PROSITE" id="PS50022">
    <property type="entry name" value="FA58C_3"/>
    <property type="match status" value="3"/>
</dbReference>
<feature type="region of interest" description="Disordered" evidence="4">
    <location>
        <begin position="2752"/>
        <end position="2775"/>
    </location>
</feature>
<dbReference type="Pfam" id="PF17957">
    <property type="entry name" value="Big_7"/>
    <property type="match status" value="1"/>
</dbReference>
<feature type="region of interest" description="Disordered" evidence="4">
    <location>
        <begin position="2461"/>
        <end position="2483"/>
    </location>
</feature>
<feature type="region of interest" description="Disordered" evidence="4">
    <location>
        <begin position="222"/>
        <end position="241"/>
    </location>
</feature>
<evidence type="ECO:0000256" key="4">
    <source>
        <dbReference type="SAM" id="MobiDB-lite"/>
    </source>
</evidence>